<dbReference type="Pfam" id="PF01839">
    <property type="entry name" value="FG-GAP"/>
    <property type="match status" value="5"/>
</dbReference>
<keyword evidence="2" id="KW-0677">Repeat</keyword>
<reference evidence="7" key="1">
    <citation type="submission" date="2023-03" db="EMBL/GenBank/DDBJ databases">
        <title>Actinorhabdospora filicis NBRC 111898.</title>
        <authorList>
            <person name="Ichikawa N."/>
            <person name="Sato H."/>
            <person name="Tonouchi N."/>
        </authorList>
    </citation>
    <scope>NUCLEOTIDE SEQUENCE</scope>
    <source>
        <strain evidence="7">NBRC 111898</strain>
    </source>
</reference>
<feature type="chain" id="PRO_5040900495" description="FG-GAP repeat protein" evidence="6">
    <location>
        <begin position="30"/>
        <end position="902"/>
    </location>
</feature>
<dbReference type="PRINTS" id="PR01185">
    <property type="entry name" value="INTEGRINA"/>
</dbReference>
<dbReference type="PROSITE" id="PS51470">
    <property type="entry name" value="FG_GAP"/>
    <property type="match status" value="5"/>
</dbReference>
<evidence type="ECO:0000313" key="7">
    <source>
        <dbReference type="EMBL" id="GLZ77107.1"/>
    </source>
</evidence>
<evidence type="ECO:0000256" key="6">
    <source>
        <dbReference type="SAM" id="SignalP"/>
    </source>
</evidence>
<dbReference type="GO" id="GO:0016787">
    <property type="term" value="F:hydrolase activity"/>
    <property type="evidence" value="ECO:0007669"/>
    <property type="project" value="UniProtKB-KW"/>
</dbReference>
<dbReference type="InterPro" id="IPR000413">
    <property type="entry name" value="Integrin_alpha"/>
</dbReference>
<organism evidence="7 8">
    <name type="scientific">Actinorhabdospora filicis</name>
    <dbReference type="NCBI Taxonomy" id="1785913"/>
    <lineage>
        <taxon>Bacteria</taxon>
        <taxon>Bacillati</taxon>
        <taxon>Actinomycetota</taxon>
        <taxon>Actinomycetes</taxon>
        <taxon>Micromonosporales</taxon>
        <taxon>Micromonosporaceae</taxon>
        <taxon>Actinorhabdospora</taxon>
    </lineage>
</organism>
<evidence type="ECO:0000256" key="3">
    <source>
        <dbReference type="ARBA" id="ARBA00022801"/>
    </source>
</evidence>
<dbReference type="GO" id="GO:0007155">
    <property type="term" value="P:cell adhesion"/>
    <property type="evidence" value="ECO:0007669"/>
    <property type="project" value="InterPro"/>
</dbReference>
<feature type="region of interest" description="Disordered" evidence="5">
    <location>
        <begin position="879"/>
        <end position="902"/>
    </location>
</feature>
<name>A0A9W6W2K3_9ACTN</name>
<keyword evidence="8" id="KW-1185">Reference proteome</keyword>
<evidence type="ECO:0000313" key="8">
    <source>
        <dbReference type="Proteomes" id="UP001165079"/>
    </source>
</evidence>
<comment type="caution">
    <text evidence="7">The sequence shown here is derived from an EMBL/GenBank/DDBJ whole genome shotgun (WGS) entry which is preliminary data.</text>
</comment>
<evidence type="ECO:0000256" key="2">
    <source>
        <dbReference type="ARBA" id="ARBA00022737"/>
    </source>
</evidence>
<feature type="compositionally biased region" description="Low complexity" evidence="5">
    <location>
        <begin position="883"/>
        <end position="893"/>
    </location>
</feature>
<protein>
    <recommendedName>
        <fullName evidence="9">FG-GAP repeat protein</fullName>
    </recommendedName>
</protein>
<dbReference type="RefSeq" id="WP_285662240.1">
    <property type="nucleotide sequence ID" value="NZ_BSTX01000001.1"/>
</dbReference>
<evidence type="ECO:0000256" key="5">
    <source>
        <dbReference type="SAM" id="MobiDB-lite"/>
    </source>
</evidence>
<dbReference type="SUPFAM" id="SSF69318">
    <property type="entry name" value="Integrin alpha N-terminal domain"/>
    <property type="match status" value="3"/>
</dbReference>
<evidence type="ECO:0000256" key="4">
    <source>
        <dbReference type="ARBA" id="ARBA00023180"/>
    </source>
</evidence>
<feature type="signal peptide" evidence="6">
    <location>
        <begin position="1"/>
        <end position="29"/>
    </location>
</feature>
<gene>
    <name evidence="7" type="ORF">Afil01_19140</name>
</gene>
<dbReference type="InterPro" id="IPR013519">
    <property type="entry name" value="Int_alpha_beta-p"/>
</dbReference>
<keyword evidence="1 6" id="KW-0732">Signal</keyword>
<accession>A0A9W6W2K3</accession>
<evidence type="ECO:0000256" key="1">
    <source>
        <dbReference type="ARBA" id="ARBA00022729"/>
    </source>
</evidence>
<dbReference type="Gene3D" id="2.130.10.130">
    <property type="entry name" value="Integrin alpha, N-terminal"/>
    <property type="match status" value="3"/>
</dbReference>
<keyword evidence="4" id="KW-0325">Glycoprotein</keyword>
<proteinExistence type="predicted"/>
<dbReference type="EMBL" id="BSTX01000001">
    <property type="protein sequence ID" value="GLZ77107.1"/>
    <property type="molecule type" value="Genomic_DNA"/>
</dbReference>
<dbReference type="InterPro" id="IPR013517">
    <property type="entry name" value="FG-GAP"/>
</dbReference>
<sequence>MNRRTRVRALLAALAVLAGVLIGAPQAVAEVPDAGITSIPFPLGYADFAYDAARQHILTAEAGWVFIRDLDGTKVKEITGGLGFPSSLSLSADGNTLYTLDEGKPRLNVIDTVTYAKSSVALDPSICPNRSVFTGGRLWFDYQKCGRAGTGFASYDPATGTVTDGGLSLGLATELRALPDRPDRLVFVHASLPYGQELIDVSGTAPVVLGTIAGGSWRGTSIALPKTDEVAVVPGDGTALALYSANDLTAAPRRMAEHDRALGVDVSPDHRFLAVLRTEGISAAVGVRDLTSGTPGELLREYVLPGPVMDARRVIAGADGTVLAAGTEWNTRTPTIFVMRDATKAATSITATAPARVGHRESVTLTGVVKGIDVSATVTVTRVTRAGTRQSTVTTAPDGSFTFAEKADVTGSAEYRITYAGDAEHAAARWTGKVTVRPTAWDFNGDGYTDVVVGTPGEDDGRTTDTGQFHVLYGTASGVTASGSRAMDQNTPGVDGTNEADDRLGQATASGDFNDDGYADLAVGAPGEDDTTADSGMVEILYGSAAGLTTSGSGSLWPEGKYTHDWLGSSLAAGDFDGDGVSDLAVGLPGDFGGRVRVYHGTPTGLAWRMQLSEYDTGGEQALGDRFGWSLATGDVDQDGRDDLAVGVPGDAQDKGWSTGAVYLFQGDAGGLGDDVQRITKNTPGVPGSPGKYEPRTGDGADEFGLKVVLADFNGDGKADLAASAPGSAVNGVTDAGTVTVLYSDGSRIGTDWAFEMSQDTPGIVGLPGENDFFGDNLAAGDSNGDGIADLALFSYGDDYLSVIPGSVDGLAFGKSVWWSQDSPGVPGSQESGDKWGASLRFLGGAKPALLVGAPGEDDRQGAFTVVYIGRNGLTGEGAQYFGEGTPGVPGEPENGDRFGTF</sequence>
<dbReference type="Proteomes" id="UP001165079">
    <property type="component" value="Unassembled WGS sequence"/>
</dbReference>
<dbReference type="SUPFAM" id="SSF82171">
    <property type="entry name" value="DPP6 N-terminal domain-like"/>
    <property type="match status" value="1"/>
</dbReference>
<dbReference type="GO" id="GO:0008305">
    <property type="term" value="C:integrin complex"/>
    <property type="evidence" value="ECO:0007669"/>
    <property type="project" value="InterPro"/>
</dbReference>
<dbReference type="AlphaFoldDB" id="A0A9W6W2K3"/>
<dbReference type="PANTHER" id="PTHR23221">
    <property type="entry name" value="GLYCOSYLPHOSPHATIDYLINOSITOL PHOSPHOLIPASE D"/>
    <property type="match status" value="1"/>
</dbReference>
<dbReference type="SMART" id="SM00191">
    <property type="entry name" value="Int_alpha"/>
    <property type="match status" value="6"/>
</dbReference>
<dbReference type="PANTHER" id="PTHR23221:SF7">
    <property type="entry name" value="PHOSPHATIDYLINOSITOL-GLYCAN-SPECIFIC PHOSPHOLIPASE D"/>
    <property type="match status" value="1"/>
</dbReference>
<evidence type="ECO:0008006" key="9">
    <source>
        <dbReference type="Google" id="ProtNLM"/>
    </source>
</evidence>
<dbReference type="InterPro" id="IPR028994">
    <property type="entry name" value="Integrin_alpha_N"/>
</dbReference>
<keyword evidence="3" id="KW-0378">Hydrolase</keyword>